<dbReference type="InterPro" id="IPR008967">
    <property type="entry name" value="p53-like_TF_DNA-bd_sf"/>
</dbReference>
<protein>
    <submittedName>
        <fullName evidence="7">T-box 2/3c protein</fullName>
    </submittedName>
</protein>
<evidence type="ECO:0000256" key="3">
    <source>
        <dbReference type="ARBA" id="ARBA00023163"/>
    </source>
</evidence>
<dbReference type="GO" id="GO:0000978">
    <property type="term" value="F:RNA polymerase II cis-regulatory region sequence-specific DNA binding"/>
    <property type="evidence" value="ECO:0007669"/>
    <property type="project" value="InterPro"/>
</dbReference>
<keyword evidence="3" id="KW-0804">Transcription</keyword>
<evidence type="ECO:0000256" key="5">
    <source>
        <dbReference type="PROSITE-ProRule" id="PRU00201"/>
    </source>
</evidence>
<dbReference type="SUPFAM" id="SSF49417">
    <property type="entry name" value="p53-like transcription factors"/>
    <property type="match status" value="1"/>
</dbReference>
<sequence>MHKYQPRFHLVSNSDIINLQYATFKTFVYPETQFIGVTAYQNEKITRLKIDHNPFAKGFRDNGGGKCIRKKPIDSPASSNDCDDIGSASDIDVEDFEQPIKKSKTSFHDSPIAKDENDNTSLIQASIDYYDNHSKCNLQRVPNAVAFGKESQIGPAECFTEPRYPAFLPHNQQLLQATQLPLALSHLPQVHRPFWLQHISRLKRINENELLQHKFPPLGHSRAGIDGK</sequence>
<accession>A0A5P8I4J9</accession>
<name>A0A5P8I4J9_HOFMI</name>
<dbReference type="GO" id="GO:0045893">
    <property type="term" value="P:positive regulation of DNA-templated transcription"/>
    <property type="evidence" value="ECO:0007669"/>
    <property type="project" value="InterPro"/>
</dbReference>
<comment type="caution">
    <text evidence="5">Lacks conserved residue(s) required for the propagation of feature annotation.</text>
</comment>
<keyword evidence="2 5" id="KW-0238">DNA-binding</keyword>
<reference evidence="7" key="1">
    <citation type="journal article" date="2019" name="PLoS Genet.">
        <title>A small set of conserved genes, including sp5 and Hox, are activated by Wnt signaling in the posterior of planarians and acoels.</title>
        <authorList>
            <person name="Tewari A.G."/>
            <person name="Owen J.H."/>
            <person name="Petersen C.P."/>
            <person name="Wagner D.E."/>
            <person name="Reddien P.W."/>
        </authorList>
    </citation>
    <scope>NUCLEOTIDE SEQUENCE</scope>
</reference>
<feature type="domain" description="T-box" evidence="6">
    <location>
        <begin position="1"/>
        <end position="61"/>
    </location>
</feature>
<dbReference type="PROSITE" id="PS50252">
    <property type="entry name" value="TBOX_3"/>
    <property type="match status" value="1"/>
</dbReference>
<evidence type="ECO:0000259" key="6">
    <source>
        <dbReference type="PROSITE" id="PS50252"/>
    </source>
</evidence>
<dbReference type="PRINTS" id="PR00937">
    <property type="entry name" value="TBOX"/>
</dbReference>
<evidence type="ECO:0000313" key="7">
    <source>
        <dbReference type="EMBL" id="QFQ66877.1"/>
    </source>
</evidence>
<evidence type="ECO:0000256" key="1">
    <source>
        <dbReference type="ARBA" id="ARBA00023015"/>
    </source>
</evidence>
<dbReference type="EMBL" id="MN275819">
    <property type="protein sequence ID" value="QFQ66877.1"/>
    <property type="molecule type" value="mRNA"/>
</dbReference>
<dbReference type="GO" id="GO:0000981">
    <property type="term" value="F:DNA-binding transcription factor activity, RNA polymerase II-specific"/>
    <property type="evidence" value="ECO:0007669"/>
    <property type="project" value="TreeGrafter"/>
</dbReference>
<keyword evidence="4 5" id="KW-0539">Nucleus</keyword>
<dbReference type="Gene3D" id="2.60.40.820">
    <property type="entry name" value="Transcription factor, T-box"/>
    <property type="match status" value="1"/>
</dbReference>
<dbReference type="PANTHER" id="PTHR11267">
    <property type="entry name" value="T-BOX PROTEIN-RELATED"/>
    <property type="match status" value="1"/>
</dbReference>
<evidence type="ECO:0000256" key="4">
    <source>
        <dbReference type="ARBA" id="ARBA00023242"/>
    </source>
</evidence>
<comment type="subcellular location">
    <subcellularLocation>
        <location evidence="5">Nucleus</location>
    </subcellularLocation>
</comment>
<dbReference type="InterPro" id="IPR036960">
    <property type="entry name" value="T-box_sf"/>
</dbReference>
<evidence type="ECO:0000256" key="2">
    <source>
        <dbReference type="ARBA" id="ARBA00023125"/>
    </source>
</evidence>
<dbReference type="GO" id="GO:0005634">
    <property type="term" value="C:nucleus"/>
    <property type="evidence" value="ECO:0007669"/>
    <property type="project" value="UniProtKB-SubCell"/>
</dbReference>
<dbReference type="GO" id="GO:0001708">
    <property type="term" value="P:cell fate specification"/>
    <property type="evidence" value="ECO:0007669"/>
    <property type="project" value="TreeGrafter"/>
</dbReference>
<organism evidence="7">
    <name type="scientific">Hofstenia miamia</name>
    <name type="common">Three-banded panther worm</name>
    <dbReference type="NCBI Taxonomy" id="442651"/>
    <lineage>
        <taxon>Eukaryota</taxon>
        <taxon>Metazoa</taxon>
        <taxon>Xenacoelomorpha</taxon>
        <taxon>Acoelomorpha</taxon>
        <taxon>Acoela</taxon>
        <taxon>Hofsteniidae</taxon>
        <taxon>Hofstenia</taxon>
    </lineage>
</organism>
<dbReference type="AlphaFoldDB" id="A0A5P8I4J9"/>
<keyword evidence="1" id="KW-0805">Transcription regulation</keyword>
<dbReference type="GO" id="GO:0000785">
    <property type="term" value="C:chromatin"/>
    <property type="evidence" value="ECO:0007669"/>
    <property type="project" value="TreeGrafter"/>
</dbReference>
<dbReference type="Pfam" id="PF00907">
    <property type="entry name" value="T-box"/>
    <property type="match status" value="1"/>
</dbReference>
<dbReference type="PANTHER" id="PTHR11267:SF181">
    <property type="entry name" value="OPTOMOTOR-BLIND PROTEIN"/>
    <property type="match status" value="1"/>
</dbReference>
<dbReference type="InterPro" id="IPR046360">
    <property type="entry name" value="T-box_DNA-bd"/>
</dbReference>
<dbReference type="InterPro" id="IPR001699">
    <property type="entry name" value="TF_T-box"/>
</dbReference>
<proteinExistence type="evidence at transcript level"/>